<gene>
    <name evidence="2" type="primary">AVEN_41811_1</name>
    <name evidence="2" type="ORF">NPIL_546321</name>
</gene>
<sequence length="602" mass="67415">MYNDEQIVMTPTKRSQDHTTVRMERLKAAEMEQNNVIHIGGGDHKGIVIYKEPPAGKSALKPPELVLGFKVMLRSSSSNKHEQENWQLKFWFKNVQDQEKIENAESFLTELISCGERPRDSVAFIMKILKLMQLNYPIIQKVEVEMKKHEEIKVTPPSPATSVEAKINNSKLTAEQEKLLDIIEAVYPNSLSVPNIAKSSNISDEEAQEHLIALQARGLVKCLSNGNYMRTTKNDTENDFPALLRNIREQLKDISKYEKVEDVKMVKQMPMVAQSKQPVIAIITAQYCEKLAVDAMIDNKETFVKFKTEGESNVYTLGTIGPHRVVSTKLPATGMARGAMIAAGSTTTRLLGSFPRVDYVFLVGVGGGVPHCYDYTKHVRLGDVVISTPPDNQHSYVYLYCEALKNAFDVANNDFLSPEQISIKTWCPISLKLQNIACNLWRKGILDMSDRSWEVYIEEGLKQLKDKESSFCRPSSDTDKIYCMSVEGGDLVDVGHPQPMEGAFDPRKPGLPVLHFGAVGSGKILMQDDTKRLAFADHHGIMSFDTGFGSVVESIFGNRKDDYVFIRGISDYKDGTKKKEWQPYASLAAASVMKAIICNLDV</sequence>
<protein>
    <recommendedName>
        <fullName evidence="1">Winged helix-turn-helix domain-containing protein</fullName>
    </recommendedName>
</protein>
<dbReference type="AlphaFoldDB" id="A0A8X6U8K2"/>
<dbReference type="Proteomes" id="UP000887013">
    <property type="component" value="Unassembled WGS sequence"/>
</dbReference>
<feature type="domain" description="Winged helix-turn-helix" evidence="1">
    <location>
        <begin position="175"/>
        <end position="231"/>
    </location>
</feature>
<dbReference type="Gene3D" id="3.40.50.1580">
    <property type="entry name" value="Nucleoside phosphorylase domain"/>
    <property type="match status" value="1"/>
</dbReference>
<dbReference type="SUPFAM" id="SSF53167">
    <property type="entry name" value="Purine and uridine phosphorylases"/>
    <property type="match status" value="1"/>
</dbReference>
<dbReference type="GO" id="GO:0003824">
    <property type="term" value="F:catalytic activity"/>
    <property type="evidence" value="ECO:0007669"/>
    <property type="project" value="InterPro"/>
</dbReference>
<organism evidence="2 3">
    <name type="scientific">Nephila pilipes</name>
    <name type="common">Giant wood spider</name>
    <name type="synonym">Nephila maculata</name>
    <dbReference type="NCBI Taxonomy" id="299642"/>
    <lineage>
        <taxon>Eukaryota</taxon>
        <taxon>Metazoa</taxon>
        <taxon>Ecdysozoa</taxon>
        <taxon>Arthropoda</taxon>
        <taxon>Chelicerata</taxon>
        <taxon>Arachnida</taxon>
        <taxon>Araneae</taxon>
        <taxon>Araneomorphae</taxon>
        <taxon>Entelegynae</taxon>
        <taxon>Araneoidea</taxon>
        <taxon>Nephilidae</taxon>
        <taxon>Nephila</taxon>
    </lineage>
</organism>
<dbReference type="PANTHER" id="PTHR47705">
    <property type="entry name" value="AGAP000321-PA"/>
    <property type="match status" value="1"/>
</dbReference>
<dbReference type="EMBL" id="BMAW01123539">
    <property type="protein sequence ID" value="GFU03737.1"/>
    <property type="molecule type" value="Genomic_DNA"/>
</dbReference>
<evidence type="ECO:0000259" key="1">
    <source>
        <dbReference type="Pfam" id="PF22979"/>
    </source>
</evidence>
<dbReference type="OrthoDB" id="1577640at2759"/>
<evidence type="ECO:0000313" key="2">
    <source>
        <dbReference type="EMBL" id="GFU03737.1"/>
    </source>
</evidence>
<name>A0A8X6U8K2_NEPPI</name>
<dbReference type="GO" id="GO:0009116">
    <property type="term" value="P:nucleoside metabolic process"/>
    <property type="evidence" value="ECO:0007669"/>
    <property type="project" value="InterPro"/>
</dbReference>
<comment type="caution">
    <text evidence="2">The sequence shown here is derived from an EMBL/GenBank/DDBJ whole genome shotgun (WGS) entry which is preliminary data.</text>
</comment>
<keyword evidence="3" id="KW-1185">Reference proteome</keyword>
<dbReference type="InterPro" id="IPR035994">
    <property type="entry name" value="Nucleoside_phosphorylase_sf"/>
</dbReference>
<dbReference type="PANTHER" id="PTHR47705:SF1">
    <property type="entry name" value="PNP_UDP_1 DOMAIN-CONTAINING PROTEIN"/>
    <property type="match status" value="1"/>
</dbReference>
<accession>A0A8X6U8K2</accession>
<dbReference type="Pfam" id="PF22979">
    <property type="entry name" value="HTH_69"/>
    <property type="match status" value="1"/>
</dbReference>
<reference evidence="2" key="1">
    <citation type="submission" date="2020-08" db="EMBL/GenBank/DDBJ databases">
        <title>Multicomponent nature underlies the extraordinary mechanical properties of spider dragline silk.</title>
        <authorList>
            <person name="Kono N."/>
            <person name="Nakamura H."/>
            <person name="Mori M."/>
            <person name="Yoshida Y."/>
            <person name="Ohtoshi R."/>
            <person name="Malay A.D."/>
            <person name="Moran D.A.P."/>
            <person name="Tomita M."/>
            <person name="Numata K."/>
            <person name="Arakawa K."/>
        </authorList>
    </citation>
    <scope>NUCLEOTIDE SEQUENCE</scope>
</reference>
<dbReference type="InterPro" id="IPR055121">
    <property type="entry name" value="HTH_69"/>
</dbReference>
<evidence type="ECO:0000313" key="3">
    <source>
        <dbReference type="Proteomes" id="UP000887013"/>
    </source>
</evidence>
<proteinExistence type="predicted"/>